<dbReference type="EMBL" id="KN728627">
    <property type="protein sequence ID" value="KIH63481.1"/>
    <property type="molecule type" value="Genomic_DNA"/>
</dbReference>
<proteinExistence type="predicted"/>
<reference evidence="2 3" key="1">
    <citation type="submission" date="2013-12" db="EMBL/GenBank/DDBJ databases">
        <title>Draft genome of the parsitic nematode Ancylostoma duodenale.</title>
        <authorList>
            <person name="Mitreva M."/>
        </authorList>
    </citation>
    <scope>NUCLEOTIDE SEQUENCE [LARGE SCALE GENOMIC DNA]</scope>
    <source>
        <strain evidence="2 3">Zhejiang</strain>
    </source>
</reference>
<keyword evidence="3" id="KW-1185">Reference proteome</keyword>
<feature type="compositionally biased region" description="Pro residues" evidence="1">
    <location>
        <begin position="20"/>
        <end position="30"/>
    </location>
</feature>
<organism evidence="2 3">
    <name type="scientific">Ancylostoma duodenale</name>
    <dbReference type="NCBI Taxonomy" id="51022"/>
    <lineage>
        <taxon>Eukaryota</taxon>
        <taxon>Metazoa</taxon>
        <taxon>Ecdysozoa</taxon>
        <taxon>Nematoda</taxon>
        <taxon>Chromadorea</taxon>
        <taxon>Rhabditida</taxon>
        <taxon>Rhabditina</taxon>
        <taxon>Rhabditomorpha</taxon>
        <taxon>Strongyloidea</taxon>
        <taxon>Ancylostomatidae</taxon>
        <taxon>Ancylostomatinae</taxon>
        <taxon>Ancylostoma</taxon>
    </lineage>
</organism>
<dbReference type="AlphaFoldDB" id="A0A0C2H252"/>
<accession>A0A0C2H252</accession>
<evidence type="ECO:0000256" key="1">
    <source>
        <dbReference type="SAM" id="MobiDB-lite"/>
    </source>
</evidence>
<evidence type="ECO:0000313" key="2">
    <source>
        <dbReference type="EMBL" id="KIH63481.1"/>
    </source>
</evidence>
<sequence>MPEINDYNWIRVPRPQNYPVAPPGGPPTPGGSPIAPISIPSPGGGSRPGLPLPGLPVGSYPLPPPGVPASQLGTTNGGPPTVQPLPSGVRRPAPPKQAVSPSRPSSGYALPPSSRGRF</sequence>
<dbReference type="OrthoDB" id="10548809at2759"/>
<gene>
    <name evidence="2" type="ORF">ANCDUO_06217</name>
</gene>
<feature type="region of interest" description="Disordered" evidence="1">
    <location>
        <begin position="1"/>
        <end position="118"/>
    </location>
</feature>
<protein>
    <submittedName>
        <fullName evidence="2">Uncharacterized protein</fullName>
    </submittedName>
</protein>
<evidence type="ECO:0000313" key="3">
    <source>
        <dbReference type="Proteomes" id="UP000054047"/>
    </source>
</evidence>
<feature type="compositionally biased region" description="Low complexity" evidence="1">
    <location>
        <begin position="31"/>
        <end position="41"/>
    </location>
</feature>
<name>A0A0C2H252_9BILA</name>
<dbReference type="Proteomes" id="UP000054047">
    <property type="component" value="Unassembled WGS sequence"/>
</dbReference>